<dbReference type="EMBL" id="JAJOZI010000288">
    <property type="protein sequence ID" value="MCD7042915.1"/>
    <property type="molecule type" value="Genomic_DNA"/>
</dbReference>
<feature type="transmembrane region" description="Helical" evidence="1">
    <location>
        <begin position="22"/>
        <end position="42"/>
    </location>
</feature>
<keyword evidence="1" id="KW-0472">Membrane</keyword>
<reference evidence="2 3" key="1">
    <citation type="journal article" date="2022" name="Int. J. Syst. Evol. Microbiol.">
        <title>Pseudomonas petroselini sp. nov., a pathogen causing bacterial rot of parsley in Japan.</title>
        <authorList>
            <person name="Sawada H."/>
            <person name="Fujikawa T."/>
            <person name="Osada S."/>
            <person name="Satou M."/>
        </authorList>
    </citation>
    <scope>NUCLEOTIDE SEQUENCE [LARGE SCALE GENOMIC DNA]</scope>
    <source>
        <strain evidence="2 3">MAFF 311096</strain>
    </source>
</reference>
<keyword evidence="3" id="KW-1185">Reference proteome</keyword>
<evidence type="ECO:0000313" key="2">
    <source>
        <dbReference type="EMBL" id="MCD7042915.1"/>
    </source>
</evidence>
<proteinExistence type="predicted"/>
<dbReference type="Proteomes" id="UP001154922">
    <property type="component" value="Unassembled WGS sequence"/>
</dbReference>
<comment type="caution">
    <text evidence="2">The sequence shown here is derived from an EMBL/GenBank/DDBJ whole genome shotgun (WGS) entry which is preliminary data.</text>
</comment>
<name>A0ABS8R5L1_9PSED</name>
<keyword evidence="1" id="KW-0812">Transmembrane</keyword>
<sequence>MSYEAFRLMVQGWASSGYLPEALAYGFVVNALLAGLLIGPVLGG</sequence>
<accession>A0ABS8R5L1</accession>
<evidence type="ECO:0000313" key="3">
    <source>
        <dbReference type="Proteomes" id="UP001154922"/>
    </source>
</evidence>
<evidence type="ECO:0000256" key="1">
    <source>
        <dbReference type="SAM" id="Phobius"/>
    </source>
</evidence>
<reference evidence="2 3" key="2">
    <citation type="journal article" date="2023" name="Plant Pathol.">
        <title>Dismantling and reorganizing Pseudomonas marginalis sensu#lato.</title>
        <authorList>
            <person name="Sawada H."/>
            <person name="Fujikawa T."/>
            <person name="Satou M."/>
        </authorList>
    </citation>
    <scope>NUCLEOTIDE SEQUENCE [LARGE SCALE GENOMIC DNA]</scope>
    <source>
        <strain evidence="2 3">MAFF 311096</strain>
    </source>
</reference>
<gene>
    <name evidence="2" type="ORF">LRQ20_32030</name>
</gene>
<organism evidence="2 3">
    <name type="scientific">Pseudomonas petroselini</name>
    <dbReference type="NCBI Taxonomy" id="2899822"/>
    <lineage>
        <taxon>Bacteria</taxon>
        <taxon>Pseudomonadati</taxon>
        <taxon>Pseudomonadota</taxon>
        <taxon>Gammaproteobacteria</taxon>
        <taxon>Pseudomonadales</taxon>
        <taxon>Pseudomonadaceae</taxon>
        <taxon>Pseudomonas</taxon>
    </lineage>
</organism>
<feature type="non-terminal residue" evidence="2">
    <location>
        <position position="44"/>
    </location>
</feature>
<keyword evidence="1" id="KW-1133">Transmembrane helix</keyword>
<protein>
    <submittedName>
        <fullName evidence="2">Metal ABC transporter permease</fullName>
    </submittedName>
</protein>